<gene>
    <name evidence="4" type="ORF">BIGA_1149</name>
</gene>
<keyword evidence="2" id="KW-0812">Transmembrane</keyword>
<feature type="region of interest" description="Disordered" evidence="1">
    <location>
        <begin position="1"/>
        <end position="24"/>
    </location>
</feature>
<accession>A0A087AP56</accession>
<feature type="transmembrane region" description="Helical" evidence="2">
    <location>
        <begin position="45"/>
        <end position="68"/>
    </location>
</feature>
<comment type="caution">
    <text evidence="4">The sequence shown here is derived from an EMBL/GenBank/DDBJ whole genome shotgun (WGS) entry which is preliminary data.</text>
</comment>
<keyword evidence="2" id="KW-1133">Transmembrane helix</keyword>
<organism evidence="4 5">
    <name type="scientific">Bifidobacterium pullorum subsp. gallinarum</name>
    <dbReference type="NCBI Taxonomy" id="78344"/>
    <lineage>
        <taxon>Bacteria</taxon>
        <taxon>Bacillati</taxon>
        <taxon>Actinomycetota</taxon>
        <taxon>Actinomycetes</taxon>
        <taxon>Bifidobacteriales</taxon>
        <taxon>Bifidobacteriaceae</taxon>
        <taxon>Bifidobacterium</taxon>
    </lineage>
</organism>
<keyword evidence="2" id="KW-0472">Membrane</keyword>
<sequence length="744" mass="79385">MPESGTRTAATQDNTIQTSASTPISQDAAAVRPVATAAAPARRRWLPWIIALVAALTAIALCVAFLTYRAEMWGGRSLPDTATIAAEASVGGDSAYQDSLTGEQVKRVLAARGFRPELIREFSAKTRGLFLGYADHHAGQRLHSGATVGVRVSGGPGVPEGTVGQQVADVIDTLESMHVPVQYKQVVVSDTTRYPAGQVVATDPADGQAVPDDQMAQGITVGVAAEGSGVPFDIVGEDAQQASDRLTSQGYQVTLEPRFSSRTYIGKISGSSPGPGSALDSGQAVTLYYGVDASADRDMLTVNDHGFRTATGDLSVLAGRYCKASADGGEGGCVTLEATSSQYSAGEDTAIRIAGHDEPMTLYNFSQDISGMVVEPDANHLFDADDLPMRNHLLLKDWGMFEVYAGMGIMRCGTQPISYGPGEYCDNGILRTYDPAGDWYPTENTGLTYDMQDFLVYFPVGSDINELEASGYFDAEALAVARQQDAVDTDRPFILLRDPSQYEQTSVSTDTAPHGDPFVPGNDHGVNPLVPMKPAVSNDTVYYLVEQSEPDWNTLPDLNVESDDSTDNNGKSGNKANTAASGAIFNDIAGSYGFASGSGGWTTTLQVNRDGTFSGYYSDTDLGDVSDEHPNGIRTESTFQGVFSKAKANDDGTYTLQCDADKLNIEGNIGDSRIEDGTLVTISEPYGIAPCTTFTVYPQGYDSSRIDEDVLSWSTAWYFDGIPDKLDTPIIVNNSHKESFYGES</sequence>
<feature type="region of interest" description="Disordered" evidence="1">
    <location>
        <begin position="552"/>
        <end position="575"/>
    </location>
</feature>
<name>A0A087AP56_9BIFI</name>
<evidence type="ECO:0000256" key="1">
    <source>
        <dbReference type="SAM" id="MobiDB-lite"/>
    </source>
</evidence>
<dbReference type="InterPro" id="IPR005543">
    <property type="entry name" value="PASTA_dom"/>
</dbReference>
<feature type="region of interest" description="Disordered" evidence="1">
    <location>
        <begin position="501"/>
        <end position="522"/>
    </location>
</feature>
<evidence type="ECO:0000313" key="4">
    <source>
        <dbReference type="EMBL" id="KFI60556.1"/>
    </source>
</evidence>
<dbReference type="Pfam" id="PF03793">
    <property type="entry name" value="PASTA"/>
    <property type="match status" value="1"/>
</dbReference>
<protein>
    <submittedName>
        <fullName evidence="4">PASTA domain protein</fullName>
    </submittedName>
</protein>
<dbReference type="CDD" id="cd06577">
    <property type="entry name" value="PASTA_pknB"/>
    <property type="match status" value="2"/>
</dbReference>
<feature type="domain" description="PASTA" evidence="3">
    <location>
        <begin position="233"/>
        <end position="289"/>
    </location>
</feature>
<dbReference type="Proteomes" id="UP000029046">
    <property type="component" value="Unassembled WGS sequence"/>
</dbReference>
<evidence type="ECO:0000256" key="2">
    <source>
        <dbReference type="SAM" id="Phobius"/>
    </source>
</evidence>
<proteinExistence type="predicted"/>
<evidence type="ECO:0000259" key="3">
    <source>
        <dbReference type="Pfam" id="PF03793"/>
    </source>
</evidence>
<dbReference type="AlphaFoldDB" id="A0A087AP56"/>
<dbReference type="EMBL" id="JGYX01000005">
    <property type="protein sequence ID" value="KFI60556.1"/>
    <property type="molecule type" value="Genomic_DNA"/>
</dbReference>
<dbReference type="Gene3D" id="3.30.10.20">
    <property type="match status" value="1"/>
</dbReference>
<dbReference type="eggNOG" id="COG2815">
    <property type="taxonomic scope" value="Bacteria"/>
</dbReference>
<feature type="compositionally biased region" description="Polar residues" evidence="1">
    <location>
        <begin position="501"/>
        <end position="511"/>
    </location>
</feature>
<evidence type="ECO:0000313" key="5">
    <source>
        <dbReference type="Proteomes" id="UP000029046"/>
    </source>
</evidence>
<keyword evidence="5" id="KW-1185">Reference proteome</keyword>
<reference evidence="4 5" key="1">
    <citation type="submission" date="2014-03" db="EMBL/GenBank/DDBJ databases">
        <title>Genomics of Bifidobacteria.</title>
        <authorList>
            <person name="Ventura M."/>
            <person name="Milani C."/>
            <person name="Lugli G.A."/>
        </authorList>
    </citation>
    <scope>NUCLEOTIDE SEQUENCE [LARGE SCALE GENOMIC DNA]</scope>
    <source>
        <strain evidence="4 5">LMG 11586</strain>
    </source>
</reference>